<reference evidence="1 2" key="1">
    <citation type="journal article" date="2016" name="Nat. Commun.">
        <title>Thousands of microbial genomes shed light on interconnected biogeochemical processes in an aquifer system.</title>
        <authorList>
            <person name="Anantharaman K."/>
            <person name="Brown C.T."/>
            <person name="Hug L.A."/>
            <person name="Sharon I."/>
            <person name="Castelle C.J."/>
            <person name="Probst A.J."/>
            <person name="Thomas B.C."/>
            <person name="Singh A."/>
            <person name="Wilkins M.J."/>
            <person name="Karaoz U."/>
            <person name="Brodie E.L."/>
            <person name="Williams K.H."/>
            <person name="Hubbard S.S."/>
            <person name="Banfield J.F."/>
        </authorList>
    </citation>
    <scope>NUCLEOTIDE SEQUENCE [LARGE SCALE GENOMIC DNA]</scope>
</reference>
<dbReference type="Proteomes" id="UP000177199">
    <property type="component" value="Unassembled WGS sequence"/>
</dbReference>
<dbReference type="AlphaFoldDB" id="A0A1F7HH11"/>
<name>A0A1F7HH11_9BACT</name>
<sequence>MIGSGDYVATPQLTETYLNIIKEDLSDEMKKINNKTLIIWGDSDKDTPKEDAFVMNSKIKKSTLKIIRDAGHLIIITDPEIVSKYIINFINDDF</sequence>
<comment type="caution">
    <text evidence="1">The sequence shown here is derived from an EMBL/GenBank/DDBJ whole genome shotgun (WGS) entry which is preliminary data.</text>
</comment>
<dbReference type="EMBL" id="MFZV01000053">
    <property type="protein sequence ID" value="OGK30052.1"/>
    <property type="molecule type" value="Genomic_DNA"/>
</dbReference>
<evidence type="ECO:0000313" key="2">
    <source>
        <dbReference type="Proteomes" id="UP000177199"/>
    </source>
</evidence>
<dbReference type="InterPro" id="IPR029058">
    <property type="entry name" value="AB_hydrolase_fold"/>
</dbReference>
<gene>
    <name evidence="1" type="ORF">A3F29_03455</name>
</gene>
<dbReference type="SUPFAM" id="SSF53474">
    <property type="entry name" value="alpha/beta-Hydrolases"/>
    <property type="match status" value="1"/>
</dbReference>
<accession>A0A1F7HH11</accession>
<evidence type="ECO:0008006" key="3">
    <source>
        <dbReference type="Google" id="ProtNLM"/>
    </source>
</evidence>
<dbReference type="Gene3D" id="3.40.50.1820">
    <property type="entry name" value="alpha/beta hydrolase"/>
    <property type="match status" value="1"/>
</dbReference>
<proteinExistence type="predicted"/>
<organism evidence="1 2">
    <name type="scientific">Candidatus Roizmanbacteria bacterium RIFCSPHIGHO2_12_FULL_33_9</name>
    <dbReference type="NCBI Taxonomy" id="1802045"/>
    <lineage>
        <taxon>Bacteria</taxon>
        <taxon>Candidatus Roizmaniibacteriota</taxon>
    </lineage>
</organism>
<protein>
    <recommendedName>
        <fullName evidence="3">Peptidase S33 tripeptidyl aminopeptidase-like C-terminal domain-containing protein</fullName>
    </recommendedName>
</protein>
<evidence type="ECO:0000313" key="1">
    <source>
        <dbReference type="EMBL" id="OGK30052.1"/>
    </source>
</evidence>